<evidence type="ECO:0000256" key="7">
    <source>
        <dbReference type="ARBA" id="ARBA00022776"/>
    </source>
</evidence>
<evidence type="ECO:0000256" key="10">
    <source>
        <dbReference type="ARBA" id="ARBA00023306"/>
    </source>
</evidence>
<gene>
    <name evidence="14" type="primary">Oip5</name>
    <name evidence="14" type="ORF">CENUNI_R09222</name>
</gene>
<dbReference type="GO" id="GO:0007059">
    <property type="term" value="P:chromosome segregation"/>
    <property type="evidence" value="ECO:0007669"/>
    <property type="project" value="TreeGrafter"/>
</dbReference>
<dbReference type="InterPro" id="IPR034752">
    <property type="entry name" value="Mis18"/>
</dbReference>
<dbReference type="GO" id="GO:0005634">
    <property type="term" value="C:nucleus"/>
    <property type="evidence" value="ECO:0007669"/>
    <property type="project" value="UniProtKB-SubCell"/>
</dbReference>
<comment type="subcellular location">
    <subcellularLocation>
        <location evidence="3">Chromosome</location>
        <location evidence="3">Centromere</location>
    </subcellularLocation>
    <subcellularLocation>
        <location evidence="2">Nucleus</location>
    </subcellularLocation>
</comment>
<evidence type="ECO:0000256" key="5">
    <source>
        <dbReference type="ARBA" id="ARBA00022618"/>
    </source>
</evidence>
<evidence type="ECO:0000256" key="9">
    <source>
        <dbReference type="ARBA" id="ARBA00023242"/>
    </source>
</evidence>
<keyword evidence="4" id="KW-0158">Chromosome</keyword>
<dbReference type="GO" id="GO:0000785">
    <property type="term" value="C:chromatin"/>
    <property type="evidence" value="ECO:0007669"/>
    <property type="project" value="TreeGrafter"/>
</dbReference>
<organism evidence="14 15">
    <name type="scientific">Centropus unirufus</name>
    <dbReference type="NCBI Taxonomy" id="1118519"/>
    <lineage>
        <taxon>Eukaryota</taxon>
        <taxon>Metazoa</taxon>
        <taxon>Chordata</taxon>
        <taxon>Craniata</taxon>
        <taxon>Vertebrata</taxon>
        <taxon>Euteleostomi</taxon>
        <taxon>Archelosauria</taxon>
        <taxon>Archosauria</taxon>
        <taxon>Dinosauria</taxon>
        <taxon>Saurischia</taxon>
        <taxon>Theropoda</taxon>
        <taxon>Coelurosauria</taxon>
        <taxon>Aves</taxon>
        <taxon>Neognathae</taxon>
        <taxon>Neoaves</taxon>
        <taxon>Otidimorphae</taxon>
        <taxon>Cuculiformes</taxon>
        <taxon>Centropidae</taxon>
        <taxon>Centropus</taxon>
    </lineage>
</organism>
<evidence type="ECO:0000256" key="6">
    <source>
        <dbReference type="ARBA" id="ARBA00022723"/>
    </source>
</evidence>
<evidence type="ECO:0000256" key="12">
    <source>
        <dbReference type="RuleBase" id="RU110713"/>
    </source>
</evidence>
<evidence type="ECO:0000256" key="1">
    <source>
        <dbReference type="ARBA" id="ARBA00003694"/>
    </source>
</evidence>
<sequence>PECSAVFHCRGCWAVLSDSLKLCAQEDRDVRAVACCRATDEVIWKDSLMVGLEGALKGCAYYGLSCRSCGLAVGIILYSTPRRLAYLRGLFCFFKDCILCYFLKTQMVIEASLVKFPAVTIKD</sequence>
<name>A0A7K4ZWN4_9AVES</name>
<keyword evidence="8" id="KW-0862">Zinc</keyword>
<evidence type="ECO:0000313" key="14">
    <source>
        <dbReference type="EMBL" id="NWR75028.1"/>
    </source>
</evidence>
<comment type="similarity">
    <text evidence="12">Belongs to the yippee family.</text>
</comment>
<dbReference type="OrthoDB" id="9926299at2759"/>
<dbReference type="Pfam" id="PF03226">
    <property type="entry name" value="Yippee-Mis18"/>
    <property type="match status" value="1"/>
</dbReference>
<evidence type="ECO:0000256" key="4">
    <source>
        <dbReference type="ARBA" id="ARBA00022454"/>
    </source>
</evidence>
<dbReference type="GO" id="GO:0034080">
    <property type="term" value="P:CENP-A containing chromatin assembly"/>
    <property type="evidence" value="ECO:0007669"/>
    <property type="project" value="TreeGrafter"/>
</dbReference>
<evidence type="ECO:0000256" key="3">
    <source>
        <dbReference type="ARBA" id="ARBA00004584"/>
    </source>
</evidence>
<dbReference type="PANTHER" id="PTHR16431:SF3">
    <property type="entry name" value="PROTEIN MIS18-BETA"/>
    <property type="match status" value="1"/>
</dbReference>
<feature type="non-terminal residue" evidence="14">
    <location>
        <position position="123"/>
    </location>
</feature>
<evidence type="ECO:0000256" key="2">
    <source>
        <dbReference type="ARBA" id="ARBA00004123"/>
    </source>
</evidence>
<dbReference type="EMBL" id="VYZI01000228">
    <property type="protein sequence ID" value="NWR75028.1"/>
    <property type="molecule type" value="Genomic_DNA"/>
</dbReference>
<reference evidence="14 15" key="1">
    <citation type="submission" date="2019-09" db="EMBL/GenBank/DDBJ databases">
        <title>Bird 10,000 Genomes (B10K) Project - Family phase.</title>
        <authorList>
            <person name="Zhang G."/>
        </authorList>
    </citation>
    <scope>NUCLEOTIDE SEQUENCE [LARGE SCALE GENOMIC DNA]</scope>
    <source>
        <strain evidence="14">B10K-DU-017-25</strain>
        <tissue evidence="14">Mixed tissue sample</tissue>
    </source>
</reference>
<keyword evidence="6" id="KW-0479">Metal-binding</keyword>
<comment type="caution">
    <text evidence="14">The sequence shown here is derived from an EMBL/GenBank/DDBJ whole genome shotgun (WGS) entry which is preliminary data.</text>
</comment>
<feature type="domain" description="Mis18" evidence="13">
    <location>
        <begin position="4"/>
        <end position="103"/>
    </location>
</feature>
<evidence type="ECO:0000313" key="15">
    <source>
        <dbReference type="Proteomes" id="UP000517892"/>
    </source>
</evidence>
<dbReference type="AlphaFoldDB" id="A0A7K4ZWN4"/>
<evidence type="ECO:0000256" key="11">
    <source>
        <dbReference type="ARBA" id="ARBA00023328"/>
    </source>
</evidence>
<dbReference type="PROSITE" id="PS51793">
    <property type="entry name" value="MIS18"/>
    <property type="match status" value="1"/>
</dbReference>
<evidence type="ECO:0000256" key="8">
    <source>
        <dbReference type="ARBA" id="ARBA00022833"/>
    </source>
</evidence>
<evidence type="ECO:0000259" key="13">
    <source>
        <dbReference type="PROSITE" id="PS51793"/>
    </source>
</evidence>
<keyword evidence="9" id="KW-0539">Nucleus</keyword>
<dbReference type="GO" id="GO:0000775">
    <property type="term" value="C:chromosome, centromeric region"/>
    <property type="evidence" value="ECO:0007669"/>
    <property type="project" value="UniProtKB-SubCell"/>
</dbReference>
<keyword evidence="15" id="KW-1185">Reference proteome</keyword>
<feature type="non-terminal residue" evidence="14">
    <location>
        <position position="1"/>
    </location>
</feature>
<proteinExistence type="inferred from homology"/>
<dbReference type="InterPro" id="IPR004910">
    <property type="entry name" value="Yippee/Mis18/Cereblon"/>
</dbReference>
<accession>A0A7K4ZWN4</accession>
<dbReference type="PANTHER" id="PTHR16431">
    <property type="entry name" value="NEUROGENIC PROTEIN MASTERMIND"/>
    <property type="match status" value="1"/>
</dbReference>
<keyword evidence="7" id="KW-0498">Mitosis</keyword>
<dbReference type="Proteomes" id="UP000517892">
    <property type="component" value="Unassembled WGS sequence"/>
</dbReference>
<keyword evidence="5" id="KW-0132">Cell division</keyword>
<protein>
    <recommendedName>
        <fullName evidence="12">Protein yippee-like</fullName>
    </recommendedName>
</protein>
<comment type="function">
    <text evidence="1">Required for recruitment of CENPA to centromeres and normal chromosome segregation during mitosis.</text>
</comment>
<keyword evidence="11" id="KW-0137">Centromere</keyword>
<keyword evidence="10" id="KW-0131">Cell cycle</keyword>
<dbReference type="GO" id="GO:0051301">
    <property type="term" value="P:cell division"/>
    <property type="evidence" value="ECO:0007669"/>
    <property type="project" value="UniProtKB-KW"/>
</dbReference>
<dbReference type="GO" id="GO:0046872">
    <property type="term" value="F:metal ion binding"/>
    <property type="evidence" value="ECO:0007669"/>
    <property type="project" value="UniProtKB-KW"/>
</dbReference>